<dbReference type="Gene3D" id="3.30.300.30">
    <property type="match status" value="1"/>
</dbReference>
<dbReference type="Pfam" id="PF00501">
    <property type="entry name" value="AMP-binding"/>
    <property type="match status" value="1"/>
</dbReference>
<keyword evidence="3" id="KW-1185">Reference proteome</keyword>
<gene>
    <name evidence="2" type="ORF">HAHE_09530</name>
</gene>
<dbReference type="InterPro" id="IPR045851">
    <property type="entry name" value="AMP-bd_C_sf"/>
</dbReference>
<dbReference type="Gene3D" id="3.40.50.12780">
    <property type="entry name" value="N-terminal domain of ligase-like"/>
    <property type="match status" value="1"/>
</dbReference>
<dbReference type="RefSeq" id="WP_338689040.1">
    <property type="nucleotide sequence ID" value="NZ_AP024702.1"/>
</dbReference>
<sequence>MEATRLTDPAFWATAEPVAPGAVLPDPSADPLGLVWFRTSGSSGRPRWIGLGRDALLLSAAMVNRHLGVRPDDVWGLALPLFHVGGFGVAARAFEAGARLEVAPSRWDAARFPAWVAERGVNHLSLVPTQIHDLVAAGLAAPAGLRTVVVGGGVLAQDEGRRARKLGWPVLASYGMTEAGSQIATQSPELLHEPYLTGPIGILPHWEVSAAEDGRLSIRGASLFSGQLLDTGDGWRFEESAGEWYATGDAGAVGPDGLSVVGRIDSMVKILGELVDPEAVERRLGSSGAVVIAVPDARQGHRLVAVVEDRGMIAETERRVAAYNGKSPGPERIGAVVRVDRIPRSGIGKVLRAELSENFPIGTN</sequence>
<accession>A0ABM7R9T8</accession>
<dbReference type="Proteomes" id="UP001374893">
    <property type="component" value="Chromosome"/>
</dbReference>
<name>A0ABM7R9T8_9BACT</name>
<protein>
    <submittedName>
        <fullName evidence="2">O-succinylbenzoic acid--coaligase</fullName>
    </submittedName>
</protein>
<dbReference type="PANTHER" id="PTHR43201">
    <property type="entry name" value="ACYL-COA SYNTHETASE"/>
    <property type="match status" value="1"/>
</dbReference>
<evidence type="ECO:0000259" key="1">
    <source>
        <dbReference type="Pfam" id="PF00501"/>
    </source>
</evidence>
<dbReference type="EMBL" id="AP024702">
    <property type="protein sequence ID" value="BCX47045.1"/>
    <property type="molecule type" value="Genomic_DNA"/>
</dbReference>
<evidence type="ECO:0000313" key="3">
    <source>
        <dbReference type="Proteomes" id="UP001374893"/>
    </source>
</evidence>
<organism evidence="2 3">
    <name type="scientific">Haloferula helveola</name>
    <dbReference type="NCBI Taxonomy" id="490095"/>
    <lineage>
        <taxon>Bacteria</taxon>
        <taxon>Pseudomonadati</taxon>
        <taxon>Verrucomicrobiota</taxon>
        <taxon>Verrucomicrobiia</taxon>
        <taxon>Verrucomicrobiales</taxon>
        <taxon>Verrucomicrobiaceae</taxon>
        <taxon>Haloferula</taxon>
    </lineage>
</organism>
<dbReference type="PANTHER" id="PTHR43201:SF32">
    <property type="entry name" value="2-SUCCINYLBENZOATE--COA LIGASE, CHLOROPLASTIC_PEROXISOMAL"/>
    <property type="match status" value="1"/>
</dbReference>
<dbReference type="InterPro" id="IPR000873">
    <property type="entry name" value="AMP-dep_synth/lig_dom"/>
</dbReference>
<feature type="domain" description="AMP-dependent synthetase/ligase" evidence="1">
    <location>
        <begin position="39"/>
        <end position="208"/>
    </location>
</feature>
<dbReference type="InterPro" id="IPR042099">
    <property type="entry name" value="ANL_N_sf"/>
</dbReference>
<proteinExistence type="predicted"/>
<reference evidence="2 3" key="1">
    <citation type="submission" date="2021-06" db="EMBL/GenBank/DDBJ databases">
        <title>Complete genome of Haloferula helveola possessing various polysaccharide degrading enzymes.</title>
        <authorList>
            <person name="Takami H."/>
            <person name="Huang C."/>
            <person name="Hamasaki K."/>
        </authorList>
    </citation>
    <scope>NUCLEOTIDE SEQUENCE [LARGE SCALE GENOMIC DNA]</scope>
    <source>
        <strain evidence="2 3">CN-1</strain>
    </source>
</reference>
<evidence type="ECO:0000313" key="2">
    <source>
        <dbReference type="EMBL" id="BCX47045.1"/>
    </source>
</evidence>
<dbReference type="SUPFAM" id="SSF56801">
    <property type="entry name" value="Acetyl-CoA synthetase-like"/>
    <property type="match status" value="1"/>
</dbReference>